<dbReference type="PROSITE" id="PS51900">
    <property type="entry name" value="CB"/>
    <property type="match status" value="1"/>
</dbReference>
<keyword evidence="2 4" id="KW-0238">DNA-binding</keyword>
<dbReference type="GO" id="GO:0015074">
    <property type="term" value="P:DNA integration"/>
    <property type="evidence" value="ECO:0007669"/>
    <property type="project" value="InterPro"/>
</dbReference>
<organism evidence="7 8">
    <name type="scientific">Cellulomonas gilvus (strain ATCC 13127 / NRRL B-14078)</name>
    <name type="common">Cellvibrio gilvus</name>
    <dbReference type="NCBI Taxonomy" id="593907"/>
    <lineage>
        <taxon>Bacteria</taxon>
        <taxon>Bacillati</taxon>
        <taxon>Actinomycetota</taxon>
        <taxon>Actinomycetes</taxon>
        <taxon>Micrococcales</taxon>
        <taxon>Cellulomonadaceae</taxon>
        <taxon>Cellulomonas</taxon>
    </lineage>
</organism>
<evidence type="ECO:0000256" key="2">
    <source>
        <dbReference type="ARBA" id="ARBA00023125"/>
    </source>
</evidence>
<dbReference type="EMBL" id="CP002665">
    <property type="protein sequence ID" value="AEI11861.1"/>
    <property type="molecule type" value="Genomic_DNA"/>
</dbReference>
<evidence type="ECO:0000313" key="7">
    <source>
        <dbReference type="EMBL" id="AEI11861.1"/>
    </source>
</evidence>
<dbReference type="HOGENOM" id="CLU_027562_17_7_11"/>
<dbReference type="GO" id="GO:0006310">
    <property type="term" value="P:DNA recombination"/>
    <property type="evidence" value="ECO:0007669"/>
    <property type="project" value="UniProtKB-KW"/>
</dbReference>
<evidence type="ECO:0000313" key="8">
    <source>
        <dbReference type="Proteomes" id="UP000000485"/>
    </source>
</evidence>
<evidence type="ECO:0000256" key="3">
    <source>
        <dbReference type="ARBA" id="ARBA00023172"/>
    </source>
</evidence>
<feature type="domain" description="Tyr recombinase" evidence="5">
    <location>
        <begin position="162"/>
        <end position="348"/>
    </location>
</feature>
<dbReference type="PANTHER" id="PTHR30349">
    <property type="entry name" value="PHAGE INTEGRASE-RELATED"/>
    <property type="match status" value="1"/>
</dbReference>
<evidence type="ECO:0000256" key="4">
    <source>
        <dbReference type="PROSITE-ProRule" id="PRU01248"/>
    </source>
</evidence>
<dbReference type="CDD" id="cd00796">
    <property type="entry name" value="INT_Rci_Hp1_C"/>
    <property type="match status" value="1"/>
</dbReference>
<keyword evidence="3" id="KW-0233">DNA recombination</keyword>
<dbReference type="InterPro" id="IPR044068">
    <property type="entry name" value="CB"/>
</dbReference>
<dbReference type="InterPro" id="IPR050090">
    <property type="entry name" value="Tyrosine_recombinase_XerCD"/>
</dbReference>
<dbReference type="GO" id="GO:0003677">
    <property type="term" value="F:DNA binding"/>
    <property type="evidence" value="ECO:0007669"/>
    <property type="project" value="UniProtKB-UniRule"/>
</dbReference>
<dbReference type="PROSITE" id="PS51898">
    <property type="entry name" value="TYR_RECOMBINASE"/>
    <property type="match status" value="1"/>
</dbReference>
<evidence type="ECO:0000259" key="6">
    <source>
        <dbReference type="PROSITE" id="PS51900"/>
    </source>
</evidence>
<evidence type="ECO:0000259" key="5">
    <source>
        <dbReference type="PROSITE" id="PS51898"/>
    </source>
</evidence>
<dbReference type="eggNOG" id="COG4974">
    <property type="taxonomic scope" value="Bacteria"/>
</dbReference>
<accession>F8A306</accession>
<proteinExistence type="inferred from homology"/>
<dbReference type="Proteomes" id="UP000000485">
    <property type="component" value="Chromosome"/>
</dbReference>
<comment type="similarity">
    <text evidence="1">Belongs to the 'phage' integrase family.</text>
</comment>
<evidence type="ECO:0000256" key="1">
    <source>
        <dbReference type="ARBA" id="ARBA00008857"/>
    </source>
</evidence>
<protein>
    <submittedName>
        <fullName evidence="7">Integrase family protein</fullName>
    </submittedName>
</protein>
<sequence>MAWTRRRSSGMYQGLYRDASGRVRTAEGGPWSRKAEAMRRAGEAEAAARALGWRDPAAAGERWGTWRLEWERSRTVEASTKRSDDGRLAKHLEPRWGSVPLVDITRHDVKTWYAQLQRDGLSPATAQRCVHLLSASLNAAVDAGILSANPAARLRLSVPAPSTERYLTHAEFDAIVAQLEEPWARMARLLVGTGLRWGEAAGLHAHRVSATWVEVVEVWDQHGRQMKAYPKGKKRRQVPLPDWVQLDAASATCGMRHARGACRGGLVVTSVEGSVMDSARFRTQWDAACRAAEAGHVRVHDLRHTYASWLLQAGVSLAEVGRLLGHTSPLTTQRYAHLAETPSEAVLAALGAHGGQPDARDRRARLRLLGSR</sequence>
<dbReference type="InterPro" id="IPR010998">
    <property type="entry name" value="Integrase_recombinase_N"/>
</dbReference>
<dbReference type="InterPro" id="IPR002104">
    <property type="entry name" value="Integrase_catalytic"/>
</dbReference>
<dbReference type="OrthoDB" id="1822491at2"/>
<gene>
    <name evidence="7" type="ordered locus">Celgi_1342</name>
</gene>
<name>F8A306_CELGA</name>
<dbReference type="InterPro" id="IPR011010">
    <property type="entry name" value="DNA_brk_join_enz"/>
</dbReference>
<keyword evidence="8" id="KW-1185">Reference proteome</keyword>
<dbReference type="KEGG" id="cga:Celgi_1342"/>
<dbReference type="Gene3D" id="1.10.150.130">
    <property type="match status" value="1"/>
</dbReference>
<dbReference type="PANTHER" id="PTHR30349:SF64">
    <property type="entry name" value="PROPHAGE INTEGRASE INTD-RELATED"/>
    <property type="match status" value="1"/>
</dbReference>
<dbReference type="AlphaFoldDB" id="F8A306"/>
<dbReference type="STRING" id="593907.Celgi_1342"/>
<reference evidence="8" key="1">
    <citation type="submission" date="2011-04" db="EMBL/GenBank/DDBJ databases">
        <title>Complete sequence of Cellvibrio gilvus ATCC 13127.</title>
        <authorList>
            <person name="Lucas S."/>
            <person name="Han J."/>
            <person name="Lapidus A."/>
            <person name="Cheng J.-F."/>
            <person name="Goodwin L."/>
            <person name="Pitluck S."/>
            <person name="Peters L."/>
            <person name="Munk A."/>
            <person name="Detter J.C."/>
            <person name="Han C."/>
            <person name="Tapia R."/>
            <person name="Land M."/>
            <person name="Hauser L."/>
            <person name="Kyrpides N."/>
            <person name="Ivanova N."/>
            <person name="Ovchinnikova G."/>
            <person name="Pagani I."/>
            <person name="Mead D."/>
            <person name="Brumm P."/>
            <person name="Woyke T."/>
        </authorList>
    </citation>
    <scope>NUCLEOTIDE SEQUENCE [LARGE SCALE GENOMIC DNA]</scope>
    <source>
        <strain evidence="8">ATCC 13127 / NRRL B-14078</strain>
    </source>
</reference>
<dbReference type="RefSeq" id="WP_013883380.1">
    <property type="nucleotide sequence ID" value="NC_015671.1"/>
</dbReference>
<dbReference type="Pfam" id="PF00589">
    <property type="entry name" value="Phage_integrase"/>
    <property type="match status" value="1"/>
</dbReference>
<dbReference type="InterPro" id="IPR013762">
    <property type="entry name" value="Integrase-like_cat_sf"/>
</dbReference>
<dbReference type="SUPFAM" id="SSF56349">
    <property type="entry name" value="DNA breaking-rejoining enzymes"/>
    <property type="match status" value="1"/>
</dbReference>
<dbReference type="Gene3D" id="1.10.443.10">
    <property type="entry name" value="Intergrase catalytic core"/>
    <property type="match status" value="1"/>
</dbReference>
<feature type="domain" description="Core-binding (CB)" evidence="6">
    <location>
        <begin position="54"/>
        <end position="141"/>
    </location>
</feature>